<dbReference type="GO" id="GO:0007165">
    <property type="term" value="P:signal transduction"/>
    <property type="evidence" value="ECO:0007669"/>
    <property type="project" value="InterPro"/>
</dbReference>
<dbReference type="PROSITE" id="PS50017">
    <property type="entry name" value="DEATH_DOMAIN"/>
    <property type="match status" value="1"/>
</dbReference>
<dbReference type="Pfam" id="PF00531">
    <property type="entry name" value="Death"/>
    <property type="match status" value="1"/>
</dbReference>
<name>A0AA35TLY5_GEOBA</name>
<dbReference type="Proteomes" id="UP001174909">
    <property type="component" value="Unassembled WGS sequence"/>
</dbReference>
<dbReference type="SUPFAM" id="SSF47986">
    <property type="entry name" value="DEATH domain"/>
    <property type="match status" value="1"/>
</dbReference>
<accession>A0AA35TLY5</accession>
<evidence type="ECO:0000256" key="1">
    <source>
        <dbReference type="SAM" id="MobiDB-lite"/>
    </source>
</evidence>
<sequence>MMDANEDVFKLLKDHEDIFELVAKVEINTSYEEKVVQTAKRENVPSIQKEEIVDKTAQAAGRENVISLLMQMEAHANSTELPKVGDEEEALDEPKENNMPTEAIPETTKPTVTEESSGEDMDQVKDVTKNPVNKKLPLSFEEMAKKIRKNPEKCYGKLEIVHMIDTGGQPESLEIMPFLIHNAHLILLVVDLSVSLDECIIPTFHKNDRGFKKKSLITCNRELIQQLAQTLVAAQGEENDTNARIFVIATHKDKVEDEEKLKTLKEKLNALVMEIIPSKSVFTKATDESVFDIDLLDPDIPTLHAIRRTVTREMNKMKELDVPLSYVMFERQATVHIKELKRKVNVLKLEECCDFGRRLNMNEYAVKNALKYFNKNNIMLFFEDIGEGLVILDQNTLIDFVNTVIFFSYEAANEDQGQILTANERDSLSKGLITEELLKRMQHIFVPEIFEACHAIKVFKNLYIVAKNSESDYIMMCLLPRLSEEELESWKLVFTTCQPVQPLRLDFGIGDPPEWKQYCSPSGCFGSTIACLITDFNWRICTDVLYDEAPVCFYHDIAILCPKQRLEVTLVNKTKYFEVYVGVDPENRGKYNELPAIRSEIKEAVGKVLKTMKVNLSVAEGFECDCENTKYLIENYAKCKCGLEEEFKSLWIKAEQALMKYAAEAQNQGGGLVRMRQLKKLRIVDKSSKLYKDIGTKLLTTAALVDSISEVANEDPKKAIRLIYRRWIRTDEGHSWRKLTQCFKDVGLNSLARDLEKHFELPSLSEAQQEGSQETQYLPSPSDTNGNQGRQTNTPVLSTSPATVSTAPHPVSSIPVISRMSLTVIARDHLKNWKTFGPFLGLTEQQETAIANNNPHDYDLQKRECLEVWKKRRGREATYRALISAQKRRGTKSWRTTSKLRWILPRQGP</sequence>
<evidence type="ECO:0000313" key="3">
    <source>
        <dbReference type="EMBL" id="CAI8050056.1"/>
    </source>
</evidence>
<evidence type="ECO:0000313" key="4">
    <source>
        <dbReference type="Proteomes" id="UP001174909"/>
    </source>
</evidence>
<feature type="region of interest" description="Disordered" evidence="1">
    <location>
        <begin position="80"/>
        <end position="122"/>
    </location>
</feature>
<dbReference type="InterPro" id="IPR011029">
    <property type="entry name" value="DEATH-like_dom_sf"/>
</dbReference>
<dbReference type="CDD" id="cd01670">
    <property type="entry name" value="Death"/>
    <property type="match status" value="1"/>
</dbReference>
<feature type="domain" description="Death" evidence="2">
    <location>
        <begin position="818"/>
        <end position="888"/>
    </location>
</feature>
<feature type="compositionally biased region" description="Polar residues" evidence="1">
    <location>
        <begin position="765"/>
        <end position="806"/>
    </location>
</feature>
<protein>
    <recommendedName>
        <fullName evidence="2">Death domain-containing protein</fullName>
    </recommendedName>
</protein>
<dbReference type="InterPro" id="IPR027417">
    <property type="entry name" value="P-loop_NTPase"/>
</dbReference>
<gene>
    <name evidence="3" type="ORF">GBAR_LOCUS27538</name>
</gene>
<dbReference type="Gene3D" id="1.10.533.10">
    <property type="entry name" value="Death Domain, Fas"/>
    <property type="match status" value="1"/>
</dbReference>
<keyword evidence="4" id="KW-1185">Reference proteome</keyword>
<evidence type="ECO:0000259" key="2">
    <source>
        <dbReference type="PROSITE" id="PS50017"/>
    </source>
</evidence>
<organism evidence="3 4">
    <name type="scientific">Geodia barretti</name>
    <name type="common">Barrett's horny sponge</name>
    <dbReference type="NCBI Taxonomy" id="519541"/>
    <lineage>
        <taxon>Eukaryota</taxon>
        <taxon>Metazoa</taxon>
        <taxon>Porifera</taxon>
        <taxon>Demospongiae</taxon>
        <taxon>Heteroscleromorpha</taxon>
        <taxon>Tetractinellida</taxon>
        <taxon>Astrophorina</taxon>
        <taxon>Geodiidae</taxon>
        <taxon>Geodia</taxon>
    </lineage>
</organism>
<comment type="caution">
    <text evidence="3">The sequence shown here is derived from an EMBL/GenBank/DDBJ whole genome shotgun (WGS) entry which is preliminary data.</text>
</comment>
<proteinExistence type="predicted"/>
<dbReference type="SUPFAM" id="SSF52540">
    <property type="entry name" value="P-loop containing nucleoside triphosphate hydrolases"/>
    <property type="match status" value="1"/>
</dbReference>
<reference evidence="3" key="1">
    <citation type="submission" date="2023-03" db="EMBL/GenBank/DDBJ databases">
        <authorList>
            <person name="Steffen K."/>
            <person name="Cardenas P."/>
        </authorList>
    </citation>
    <scope>NUCLEOTIDE SEQUENCE</scope>
</reference>
<dbReference type="AlphaFoldDB" id="A0AA35TLY5"/>
<feature type="region of interest" description="Disordered" evidence="1">
    <location>
        <begin position="764"/>
        <end position="810"/>
    </location>
</feature>
<dbReference type="InterPro" id="IPR000488">
    <property type="entry name" value="Death_dom"/>
</dbReference>
<dbReference type="Gene3D" id="3.40.50.300">
    <property type="entry name" value="P-loop containing nucleotide triphosphate hydrolases"/>
    <property type="match status" value="1"/>
</dbReference>
<dbReference type="InterPro" id="IPR016729">
    <property type="entry name" value="FADD"/>
</dbReference>
<dbReference type="EMBL" id="CASHTH010003832">
    <property type="protein sequence ID" value="CAI8050056.1"/>
    <property type="molecule type" value="Genomic_DNA"/>
</dbReference>
<dbReference type="PANTHER" id="PTHR15077">
    <property type="entry name" value="FAS-ASSOCIATING DEATH DOMAIN-CONTAINING PROTEIN FADD"/>
    <property type="match status" value="1"/>
</dbReference>